<dbReference type="Proteomes" id="UP000245207">
    <property type="component" value="Unassembled WGS sequence"/>
</dbReference>
<dbReference type="EMBL" id="PKPP01011461">
    <property type="protein sequence ID" value="PWA44098.1"/>
    <property type="molecule type" value="Genomic_DNA"/>
</dbReference>
<sequence length="231" mass="26182">MASSSNPNHQSSLKVEKPDIVHVATTNTNKRKGSWKGKGSSGDNSTPNKVQKTGSNNPCALHFPKTIRHKLDKHPLKLSYIPIENHKGEYFCEVCEEGLNPKKWFYHCSEYYAQSIHSDCAPLILKSEQGVNFVQEGVYKFLNMKLGGITKMKLFHLHSLSFVVGTESDGNCLCGLHARLIFKCLQCKYAIHVTCWTSYLDYEIELRGVFKKPKLPIKLYHPSKVTRPVTK</sequence>
<proteinExistence type="predicted"/>
<keyword evidence="5" id="KW-1185">Reference proteome</keyword>
<feature type="compositionally biased region" description="Polar residues" evidence="2">
    <location>
        <begin position="46"/>
        <end position="58"/>
    </location>
</feature>
<dbReference type="InterPro" id="IPR004146">
    <property type="entry name" value="DC1"/>
</dbReference>
<feature type="domain" description="DC1" evidence="3">
    <location>
        <begin position="72"/>
        <end position="121"/>
    </location>
</feature>
<dbReference type="AlphaFoldDB" id="A0A2U1L520"/>
<evidence type="ECO:0000259" key="3">
    <source>
        <dbReference type="Pfam" id="PF03107"/>
    </source>
</evidence>
<keyword evidence="4" id="KW-0808">Transferase</keyword>
<dbReference type="GO" id="GO:0016301">
    <property type="term" value="F:kinase activity"/>
    <property type="evidence" value="ECO:0007669"/>
    <property type="project" value="UniProtKB-KW"/>
</dbReference>
<dbReference type="SUPFAM" id="SSF57889">
    <property type="entry name" value="Cysteine-rich domain"/>
    <property type="match status" value="1"/>
</dbReference>
<protein>
    <submittedName>
        <fullName evidence="4">DC1, C1-like, Rho-associated protein kinase 1/2</fullName>
    </submittedName>
</protein>
<gene>
    <name evidence="4" type="ORF">CTI12_AA529640</name>
</gene>
<evidence type="ECO:0000256" key="1">
    <source>
        <dbReference type="ARBA" id="ARBA00022737"/>
    </source>
</evidence>
<comment type="caution">
    <text evidence="4">The sequence shown here is derived from an EMBL/GenBank/DDBJ whole genome shotgun (WGS) entry which is preliminary data.</text>
</comment>
<accession>A0A2U1L520</accession>
<dbReference type="PANTHER" id="PTHR32410">
    <property type="entry name" value="CYSTEINE/HISTIDINE-RICH C1 DOMAIN FAMILY PROTEIN"/>
    <property type="match status" value="1"/>
</dbReference>
<evidence type="ECO:0000256" key="2">
    <source>
        <dbReference type="SAM" id="MobiDB-lite"/>
    </source>
</evidence>
<evidence type="ECO:0000313" key="4">
    <source>
        <dbReference type="EMBL" id="PWA44098.1"/>
    </source>
</evidence>
<dbReference type="Pfam" id="PF03107">
    <property type="entry name" value="C1_2"/>
    <property type="match status" value="1"/>
</dbReference>
<evidence type="ECO:0000313" key="5">
    <source>
        <dbReference type="Proteomes" id="UP000245207"/>
    </source>
</evidence>
<keyword evidence="4" id="KW-0418">Kinase</keyword>
<name>A0A2U1L520_ARTAN</name>
<feature type="compositionally biased region" description="Polar residues" evidence="2">
    <location>
        <begin position="1"/>
        <end position="13"/>
    </location>
</feature>
<dbReference type="InterPro" id="IPR053192">
    <property type="entry name" value="Vacuole_Formation_Reg"/>
</dbReference>
<keyword evidence="1" id="KW-0677">Repeat</keyword>
<organism evidence="4 5">
    <name type="scientific">Artemisia annua</name>
    <name type="common">Sweet wormwood</name>
    <dbReference type="NCBI Taxonomy" id="35608"/>
    <lineage>
        <taxon>Eukaryota</taxon>
        <taxon>Viridiplantae</taxon>
        <taxon>Streptophyta</taxon>
        <taxon>Embryophyta</taxon>
        <taxon>Tracheophyta</taxon>
        <taxon>Spermatophyta</taxon>
        <taxon>Magnoliopsida</taxon>
        <taxon>eudicotyledons</taxon>
        <taxon>Gunneridae</taxon>
        <taxon>Pentapetalae</taxon>
        <taxon>asterids</taxon>
        <taxon>campanulids</taxon>
        <taxon>Asterales</taxon>
        <taxon>Asteraceae</taxon>
        <taxon>Asteroideae</taxon>
        <taxon>Anthemideae</taxon>
        <taxon>Artemisiinae</taxon>
        <taxon>Artemisia</taxon>
    </lineage>
</organism>
<dbReference type="PANTHER" id="PTHR32410:SF161">
    <property type="entry name" value="DC1, ZINC FINGER, RING_FYVE_PHD-TYPE-RELATED"/>
    <property type="match status" value="1"/>
</dbReference>
<dbReference type="InterPro" id="IPR046349">
    <property type="entry name" value="C1-like_sf"/>
</dbReference>
<feature type="region of interest" description="Disordered" evidence="2">
    <location>
        <begin position="1"/>
        <end position="58"/>
    </location>
</feature>
<dbReference type="OrthoDB" id="1884766at2759"/>
<reference evidence="4 5" key="1">
    <citation type="journal article" date="2018" name="Mol. Plant">
        <title>The genome of Artemisia annua provides insight into the evolution of Asteraceae family and artemisinin biosynthesis.</title>
        <authorList>
            <person name="Shen Q."/>
            <person name="Zhang L."/>
            <person name="Liao Z."/>
            <person name="Wang S."/>
            <person name="Yan T."/>
            <person name="Shi P."/>
            <person name="Liu M."/>
            <person name="Fu X."/>
            <person name="Pan Q."/>
            <person name="Wang Y."/>
            <person name="Lv Z."/>
            <person name="Lu X."/>
            <person name="Zhang F."/>
            <person name="Jiang W."/>
            <person name="Ma Y."/>
            <person name="Chen M."/>
            <person name="Hao X."/>
            <person name="Li L."/>
            <person name="Tang Y."/>
            <person name="Lv G."/>
            <person name="Zhou Y."/>
            <person name="Sun X."/>
            <person name="Brodelius P.E."/>
            <person name="Rose J.K.C."/>
            <person name="Tang K."/>
        </authorList>
    </citation>
    <scope>NUCLEOTIDE SEQUENCE [LARGE SCALE GENOMIC DNA]</scope>
    <source>
        <strain evidence="5">cv. Huhao1</strain>
        <tissue evidence="4">Leaf</tissue>
    </source>
</reference>